<evidence type="ECO:0000259" key="4">
    <source>
        <dbReference type="PROSITE" id="PS51898"/>
    </source>
</evidence>
<dbReference type="Proteomes" id="UP000288388">
    <property type="component" value="Unassembled WGS sequence"/>
</dbReference>
<organism evidence="5 6">
    <name type="scientific">Enterococcus avium</name>
    <name type="common">Streptococcus avium</name>
    <dbReference type="NCBI Taxonomy" id="33945"/>
    <lineage>
        <taxon>Bacteria</taxon>
        <taxon>Bacillati</taxon>
        <taxon>Bacillota</taxon>
        <taxon>Bacilli</taxon>
        <taxon>Lactobacillales</taxon>
        <taxon>Enterococcaceae</taxon>
        <taxon>Enterococcus</taxon>
    </lineage>
</organism>
<dbReference type="InterPro" id="IPR002104">
    <property type="entry name" value="Integrase_catalytic"/>
</dbReference>
<evidence type="ECO:0000256" key="2">
    <source>
        <dbReference type="ARBA" id="ARBA00023125"/>
    </source>
</evidence>
<evidence type="ECO:0000256" key="3">
    <source>
        <dbReference type="ARBA" id="ARBA00023172"/>
    </source>
</evidence>
<feature type="domain" description="Tyr recombinase" evidence="4">
    <location>
        <begin position="169"/>
        <end position="369"/>
    </location>
</feature>
<protein>
    <submittedName>
        <fullName evidence="5">Site-specific integrase</fullName>
    </submittedName>
</protein>
<dbReference type="Pfam" id="PF14657">
    <property type="entry name" value="Arm-DNA-bind_4"/>
    <property type="match status" value="1"/>
</dbReference>
<dbReference type="GO" id="GO:0006310">
    <property type="term" value="P:DNA recombination"/>
    <property type="evidence" value="ECO:0007669"/>
    <property type="project" value="UniProtKB-KW"/>
</dbReference>
<dbReference type="AlphaFoldDB" id="A0A437UNA2"/>
<dbReference type="Pfam" id="PF13102">
    <property type="entry name" value="Phage_int_SAM_5"/>
    <property type="match status" value="1"/>
</dbReference>
<evidence type="ECO:0000313" key="5">
    <source>
        <dbReference type="EMBL" id="RVU95076.1"/>
    </source>
</evidence>
<dbReference type="GO" id="GO:0015074">
    <property type="term" value="P:DNA integration"/>
    <property type="evidence" value="ECO:0007669"/>
    <property type="project" value="InterPro"/>
</dbReference>
<dbReference type="InterPro" id="IPR011010">
    <property type="entry name" value="DNA_brk_join_enz"/>
</dbReference>
<dbReference type="Gene3D" id="1.10.443.10">
    <property type="entry name" value="Intergrase catalytic core"/>
    <property type="match status" value="1"/>
</dbReference>
<dbReference type="PANTHER" id="PTHR30349">
    <property type="entry name" value="PHAGE INTEGRASE-RELATED"/>
    <property type="match status" value="1"/>
</dbReference>
<dbReference type="Pfam" id="PF00589">
    <property type="entry name" value="Phage_integrase"/>
    <property type="match status" value="1"/>
</dbReference>
<gene>
    <name evidence="5" type="ORF">EK398_09590</name>
</gene>
<dbReference type="InterPro" id="IPR028259">
    <property type="entry name" value="AP2-like_int_N"/>
</dbReference>
<keyword evidence="2" id="KW-0238">DNA-binding</keyword>
<comment type="caution">
    <text evidence="5">The sequence shown here is derived from an EMBL/GenBank/DDBJ whole genome shotgun (WGS) entry which is preliminary data.</text>
</comment>
<dbReference type="InterPro" id="IPR025269">
    <property type="entry name" value="SAM-like_dom"/>
</dbReference>
<accession>A0A437UNA2</accession>
<dbReference type="SUPFAM" id="SSF56349">
    <property type="entry name" value="DNA breaking-rejoining enzymes"/>
    <property type="match status" value="1"/>
</dbReference>
<dbReference type="Gene3D" id="1.10.150.130">
    <property type="match status" value="1"/>
</dbReference>
<evidence type="ECO:0000256" key="1">
    <source>
        <dbReference type="ARBA" id="ARBA00008857"/>
    </source>
</evidence>
<proteinExistence type="inferred from homology"/>
<sequence>MINMTVRKAKDNKTWILDISVGFNVITGKRKRIVRKGVATKKEAKKEEQKILIIIQNDEANFDLVRIDSLYDLMKKEDLRNKRKESYIQTQEYNYLRHIEPYFKNSIVVRLTYEHINDFRNHQLEKELSNNTINKQMILLKKILDMAVQKKYMTDNPCTHLKKLDFEKKKMKFWTVEQFMEFKKIFESNEENFLLFFTVAFFTGMRSGELLGLTWGDIDFYRSEIDINKTLVNIKGKQLYNPPKTAAGRRRVSVNRKLIEDLKNWKEAQYDILSKEMKIDDLDKIQVFQHKARLLSKDNVRKKYEVILRRNPSIDKIRIHDFRHSHVALLINNNEDPYVIKERIGHASINTIYDLYGHLYPSKQLETADRLDNLY</sequence>
<dbReference type="InterPro" id="IPR050090">
    <property type="entry name" value="Tyrosine_recombinase_XerCD"/>
</dbReference>
<dbReference type="PANTHER" id="PTHR30349:SF64">
    <property type="entry name" value="PROPHAGE INTEGRASE INTD-RELATED"/>
    <property type="match status" value="1"/>
</dbReference>
<comment type="similarity">
    <text evidence="1">Belongs to the 'phage' integrase family.</text>
</comment>
<dbReference type="InterPro" id="IPR013762">
    <property type="entry name" value="Integrase-like_cat_sf"/>
</dbReference>
<name>A0A437UNA2_ENTAV</name>
<reference evidence="5 6" key="1">
    <citation type="submission" date="2018-12" db="EMBL/GenBank/DDBJ databases">
        <title>A novel vanA-carrying plasmid in a clinical isolate of Enterococcus avium.</title>
        <authorList>
            <person name="Bernasconi O.J."/>
            <person name="Luzzaro F."/>
            <person name="Endimiani A."/>
        </authorList>
    </citation>
    <scope>NUCLEOTIDE SEQUENCE [LARGE SCALE GENOMIC DNA]</scope>
    <source>
        <strain evidence="5 6">LC0559/18</strain>
    </source>
</reference>
<dbReference type="CDD" id="cd01189">
    <property type="entry name" value="INT_ICEBs1_C_like"/>
    <property type="match status" value="1"/>
</dbReference>
<keyword evidence="3" id="KW-0233">DNA recombination</keyword>
<dbReference type="EMBL" id="RYZS01000001">
    <property type="protein sequence ID" value="RVU95076.1"/>
    <property type="molecule type" value="Genomic_DNA"/>
</dbReference>
<evidence type="ECO:0000313" key="6">
    <source>
        <dbReference type="Proteomes" id="UP000288388"/>
    </source>
</evidence>
<dbReference type="PROSITE" id="PS51898">
    <property type="entry name" value="TYR_RECOMBINASE"/>
    <property type="match status" value="1"/>
</dbReference>
<dbReference type="InterPro" id="IPR010998">
    <property type="entry name" value="Integrase_recombinase_N"/>
</dbReference>
<dbReference type="GO" id="GO:0003677">
    <property type="term" value="F:DNA binding"/>
    <property type="evidence" value="ECO:0007669"/>
    <property type="project" value="UniProtKB-KW"/>
</dbReference>